<evidence type="ECO:0000313" key="7">
    <source>
        <dbReference type="EMBL" id="MBB4778053.1"/>
    </source>
</evidence>
<reference evidence="6" key="4">
    <citation type="submission" date="2023-12" db="EMBL/GenBank/DDBJ databases">
        <authorList>
            <person name="Sun Q."/>
            <person name="Inoue M."/>
        </authorList>
    </citation>
    <scope>NUCLEOTIDE SEQUENCE</scope>
    <source>
        <strain evidence="6">JCM 10667</strain>
    </source>
</reference>
<evidence type="ECO:0000259" key="5">
    <source>
        <dbReference type="PROSITE" id="PS50977"/>
    </source>
</evidence>
<evidence type="ECO:0000313" key="6">
    <source>
        <dbReference type="EMBL" id="GAA0596067.1"/>
    </source>
</evidence>
<evidence type="ECO:0000313" key="8">
    <source>
        <dbReference type="Proteomes" id="UP000549343"/>
    </source>
</evidence>
<dbReference type="InterPro" id="IPR036271">
    <property type="entry name" value="Tet_transcr_reg_TetR-rel_C_sf"/>
</dbReference>
<evidence type="ECO:0000313" key="9">
    <source>
        <dbReference type="Proteomes" id="UP001501427"/>
    </source>
</evidence>
<proteinExistence type="predicted"/>
<keyword evidence="2 4" id="KW-0238">DNA-binding</keyword>
<keyword evidence="1" id="KW-0805">Transcription regulation</keyword>
<dbReference type="InterPro" id="IPR004111">
    <property type="entry name" value="Repressor_TetR_C"/>
</dbReference>
<dbReference type="Pfam" id="PF00440">
    <property type="entry name" value="TetR_N"/>
    <property type="match status" value="1"/>
</dbReference>
<dbReference type="GO" id="GO:0003677">
    <property type="term" value="F:DNA binding"/>
    <property type="evidence" value="ECO:0007669"/>
    <property type="project" value="UniProtKB-UniRule"/>
</dbReference>
<dbReference type="Pfam" id="PF02909">
    <property type="entry name" value="TetR_C_1"/>
    <property type="match status" value="1"/>
</dbReference>
<dbReference type="EMBL" id="JACHMV010000001">
    <property type="protein sequence ID" value="MBB4778053.1"/>
    <property type="molecule type" value="Genomic_DNA"/>
</dbReference>
<reference evidence="6" key="1">
    <citation type="journal article" date="2014" name="Int. J. Syst. Evol. Microbiol.">
        <title>Complete genome of a new Firmicutes species belonging to the dominant human colonic microbiota ('Ruminococcus bicirculans') reveals two chromosomes and a selective capacity to utilize plant glucans.</title>
        <authorList>
            <consortium name="NISC Comparative Sequencing Program"/>
            <person name="Wegmann U."/>
            <person name="Louis P."/>
            <person name="Goesmann A."/>
            <person name="Henrissat B."/>
            <person name="Duncan S.H."/>
            <person name="Flint H.J."/>
        </authorList>
    </citation>
    <scope>NUCLEOTIDE SEQUENCE</scope>
    <source>
        <strain evidence="6">JCM 10667</strain>
    </source>
</reference>
<dbReference type="AlphaFoldDB" id="A0A7W7IJW2"/>
<name>A0A7W7IJW2_9ACTN</name>
<evidence type="ECO:0000256" key="2">
    <source>
        <dbReference type="ARBA" id="ARBA00023125"/>
    </source>
</evidence>
<dbReference type="SUPFAM" id="SSF48498">
    <property type="entry name" value="Tetracyclin repressor-like, C-terminal domain"/>
    <property type="match status" value="1"/>
</dbReference>
<keyword evidence="3" id="KW-0804">Transcription</keyword>
<dbReference type="PROSITE" id="PS50977">
    <property type="entry name" value="HTH_TETR_2"/>
    <property type="match status" value="1"/>
</dbReference>
<dbReference type="Proteomes" id="UP000549343">
    <property type="component" value="Unassembled WGS sequence"/>
</dbReference>
<dbReference type="InterPro" id="IPR001647">
    <property type="entry name" value="HTH_TetR"/>
</dbReference>
<dbReference type="RefSeq" id="WP_184888906.1">
    <property type="nucleotide sequence ID" value="NZ_BAAAHD010000084.1"/>
</dbReference>
<evidence type="ECO:0000256" key="3">
    <source>
        <dbReference type="ARBA" id="ARBA00023163"/>
    </source>
</evidence>
<dbReference type="Gene3D" id="1.10.357.10">
    <property type="entry name" value="Tetracycline Repressor, domain 2"/>
    <property type="match status" value="1"/>
</dbReference>
<dbReference type="InterPro" id="IPR009057">
    <property type="entry name" value="Homeodomain-like_sf"/>
</dbReference>
<protein>
    <submittedName>
        <fullName evidence="6 7">AcrR family transcriptional regulator</fullName>
    </submittedName>
</protein>
<gene>
    <name evidence="7" type="ORF">F4557_006471</name>
    <name evidence="6" type="ORF">GCM10009546_67670</name>
</gene>
<evidence type="ECO:0000256" key="4">
    <source>
        <dbReference type="PROSITE-ProRule" id="PRU00335"/>
    </source>
</evidence>
<keyword evidence="9" id="KW-1185">Reference proteome</keyword>
<dbReference type="GO" id="GO:0045892">
    <property type="term" value="P:negative regulation of DNA-templated transcription"/>
    <property type="evidence" value="ECO:0007669"/>
    <property type="project" value="InterPro"/>
</dbReference>
<organism evidence="7 8">
    <name type="scientific">Actinomadura livida</name>
    <dbReference type="NCBI Taxonomy" id="79909"/>
    <lineage>
        <taxon>Bacteria</taxon>
        <taxon>Bacillati</taxon>
        <taxon>Actinomycetota</taxon>
        <taxon>Actinomycetes</taxon>
        <taxon>Streptosporangiales</taxon>
        <taxon>Thermomonosporaceae</taxon>
        <taxon>Actinomadura</taxon>
    </lineage>
</organism>
<dbReference type="EMBL" id="BAAAHD010000084">
    <property type="protein sequence ID" value="GAA0596067.1"/>
    <property type="molecule type" value="Genomic_DNA"/>
</dbReference>
<dbReference type="Gene3D" id="1.10.10.60">
    <property type="entry name" value="Homeodomain-like"/>
    <property type="match status" value="1"/>
</dbReference>
<dbReference type="Proteomes" id="UP001501427">
    <property type="component" value="Unassembled WGS sequence"/>
</dbReference>
<feature type="domain" description="HTH tetR-type" evidence="5">
    <location>
        <begin position="35"/>
        <end position="95"/>
    </location>
</feature>
<evidence type="ECO:0000256" key="1">
    <source>
        <dbReference type="ARBA" id="ARBA00023015"/>
    </source>
</evidence>
<accession>A0A7W7IJW2</accession>
<dbReference type="SUPFAM" id="SSF46689">
    <property type="entry name" value="Homeodomain-like"/>
    <property type="match status" value="1"/>
</dbReference>
<sequence length="254" mass="28701">MTKEPDGRDLNLSLKLLWGGRTRPQRGRPPTLSLGRIVAAAVEVADELSLTEGLEALSMRSIATHLGVGTMSLYRYVPGRSELLDLMLDHVIEVPETDPGDDHGWREILTDAAHHHWKLCMDHPWYPFVDQSRPLLGPNSMRGLDRLFRLLRPTGLDDRTLMMMIGVQGDYVDGLARGYINERRAERRTGVSNEDFWRAQEPTLVEAMNSGRFPTMAALSESTFDFTHEQLFEFGLARLHDGFATFIDRGARPS</sequence>
<reference evidence="7 8" key="3">
    <citation type="submission" date="2020-08" db="EMBL/GenBank/DDBJ databases">
        <title>Sequencing the genomes of 1000 actinobacteria strains.</title>
        <authorList>
            <person name="Klenk H.-P."/>
        </authorList>
    </citation>
    <scope>NUCLEOTIDE SEQUENCE [LARGE SCALE GENOMIC DNA]</scope>
    <source>
        <strain evidence="7 8">DSM 44772</strain>
    </source>
</reference>
<reference evidence="9" key="2">
    <citation type="journal article" date="2019" name="Int. J. Syst. Evol. Microbiol.">
        <title>The Global Catalogue of Microorganisms (GCM) 10K type strain sequencing project: providing services to taxonomists for standard genome sequencing and annotation.</title>
        <authorList>
            <consortium name="The Broad Institute Genomics Platform"/>
            <consortium name="The Broad Institute Genome Sequencing Center for Infectious Disease"/>
            <person name="Wu L."/>
            <person name="Ma J."/>
        </authorList>
    </citation>
    <scope>NUCLEOTIDE SEQUENCE [LARGE SCALE GENOMIC DNA]</scope>
    <source>
        <strain evidence="9">JCM 10667</strain>
    </source>
</reference>
<feature type="DNA-binding region" description="H-T-H motif" evidence="4">
    <location>
        <begin position="58"/>
        <end position="77"/>
    </location>
</feature>
<comment type="caution">
    <text evidence="7">The sequence shown here is derived from an EMBL/GenBank/DDBJ whole genome shotgun (WGS) entry which is preliminary data.</text>
</comment>